<name>A0A8T0D4J8_9TREM</name>
<evidence type="ECO:0000313" key="1">
    <source>
        <dbReference type="EMBL" id="KAF8562780.1"/>
    </source>
</evidence>
<reference evidence="1 2" key="1">
    <citation type="submission" date="2019-07" db="EMBL/GenBank/DDBJ databases">
        <title>Annotation for the trematode Paragonimus westermani.</title>
        <authorList>
            <person name="Choi Y.-J."/>
        </authorList>
    </citation>
    <scope>NUCLEOTIDE SEQUENCE [LARGE SCALE GENOMIC DNA]</scope>
    <source>
        <strain evidence="1">180907_Pwestermani</strain>
    </source>
</reference>
<evidence type="ECO:0000313" key="2">
    <source>
        <dbReference type="Proteomes" id="UP000699462"/>
    </source>
</evidence>
<keyword evidence="2" id="KW-1185">Reference proteome</keyword>
<feature type="non-terminal residue" evidence="1">
    <location>
        <position position="45"/>
    </location>
</feature>
<protein>
    <submittedName>
        <fullName evidence="1">Uncharacterized protein</fullName>
    </submittedName>
</protein>
<dbReference type="AlphaFoldDB" id="A0A8T0D4J8"/>
<dbReference type="Proteomes" id="UP000699462">
    <property type="component" value="Unassembled WGS sequence"/>
</dbReference>
<proteinExistence type="predicted"/>
<accession>A0A8T0D4J8</accession>
<comment type="caution">
    <text evidence="1">The sequence shown here is derived from an EMBL/GenBank/DDBJ whole genome shotgun (WGS) entry which is preliminary data.</text>
</comment>
<dbReference type="EMBL" id="JTDF01017134">
    <property type="protein sequence ID" value="KAF8562780.1"/>
    <property type="molecule type" value="Genomic_DNA"/>
</dbReference>
<organism evidence="1 2">
    <name type="scientific">Paragonimus westermani</name>
    <dbReference type="NCBI Taxonomy" id="34504"/>
    <lineage>
        <taxon>Eukaryota</taxon>
        <taxon>Metazoa</taxon>
        <taxon>Spiralia</taxon>
        <taxon>Lophotrochozoa</taxon>
        <taxon>Platyhelminthes</taxon>
        <taxon>Trematoda</taxon>
        <taxon>Digenea</taxon>
        <taxon>Plagiorchiida</taxon>
        <taxon>Troglotremata</taxon>
        <taxon>Troglotrematidae</taxon>
        <taxon>Paragonimus</taxon>
    </lineage>
</organism>
<gene>
    <name evidence="1" type="ORF">P879_11678</name>
</gene>
<sequence length="45" mass="5087">MPTIGRWTTVCHSTTVGVEGMRIDLIRRRSVRNAASLRSVWCISI</sequence>